<dbReference type="UniPathway" id="UPA00079"/>
<dbReference type="Gene3D" id="1.10.357.140">
    <property type="entry name" value="UbiA prenyltransferase"/>
    <property type="match status" value="1"/>
</dbReference>
<dbReference type="CDD" id="cd13962">
    <property type="entry name" value="PT_UbiA_UBIAD1"/>
    <property type="match status" value="1"/>
</dbReference>
<sequence length="373" mass="40779">MAPRTRSAAETDVSGKGNSAPHREADKAPTATRSTSAQLLELIKLGRPKFLFYSLACHLVGVLIAAQQGRSIDLASAVALQATIWLTHLMTHYVNDYGDYEADMANENAGSWTGGSKVLRTGTIQRGTALLMGLVLLVGATLAGATCVARYAILREHVSLPDTYDLETVPALLAEILRAAPWPFVAFGLSTFAVAFAYSLPPLRLSANALGEICVSYVLTFVTPVVGCLLQDGQIDHHFLVILVPIFMMNLNRMVIMNIPDRAGDAKAQKITSVVLIGEEKAVHLNNGIYIWIYALLLHQLPLTFAERCAYFAPLPLRFWQSLRINSPAWWHNRALTDSIPFVESLYILCSVSCLCVGLAYDFYFSPLSSPAH</sequence>
<evidence type="ECO:0000256" key="9">
    <source>
        <dbReference type="SAM" id="Phobius"/>
    </source>
</evidence>
<dbReference type="AlphaFoldDB" id="A9UUR9"/>
<feature type="transmembrane region" description="Helical" evidence="9">
    <location>
        <begin position="207"/>
        <end position="226"/>
    </location>
</feature>
<dbReference type="eggNOG" id="ENOG502SU8Z">
    <property type="taxonomic scope" value="Eukaryota"/>
</dbReference>
<feature type="transmembrane region" description="Helical" evidence="9">
    <location>
        <begin position="238"/>
        <end position="256"/>
    </location>
</feature>
<evidence type="ECO:0000256" key="8">
    <source>
        <dbReference type="SAM" id="MobiDB-lite"/>
    </source>
</evidence>
<dbReference type="GeneID" id="5889597"/>
<dbReference type="InterPro" id="IPR000537">
    <property type="entry name" value="UbiA_prenyltransferase"/>
</dbReference>
<protein>
    <recommendedName>
        <fullName evidence="12">1,4-dihydroxy-2-naphthoate octaprenyltransferase</fullName>
    </recommendedName>
</protein>
<dbReference type="KEGG" id="mbr:MONBRDRAFT_31623"/>
<keyword evidence="3" id="KW-0474">Menaquinone biosynthesis</keyword>
<dbReference type="GO" id="GO:0009234">
    <property type="term" value="P:menaquinone biosynthetic process"/>
    <property type="evidence" value="ECO:0000318"/>
    <property type="project" value="GO_Central"/>
</dbReference>
<name>A9UUR9_MONBE</name>
<evidence type="ECO:0000256" key="6">
    <source>
        <dbReference type="ARBA" id="ARBA00022989"/>
    </source>
</evidence>
<evidence type="ECO:0000256" key="1">
    <source>
        <dbReference type="ARBA" id="ARBA00004141"/>
    </source>
</evidence>
<reference evidence="10 11" key="1">
    <citation type="journal article" date="2008" name="Nature">
        <title>The genome of the choanoflagellate Monosiga brevicollis and the origin of metazoans.</title>
        <authorList>
            <consortium name="JGI Sequencing"/>
            <person name="King N."/>
            <person name="Westbrook M.J."/>
            <person name="Young S.L."/>
            <person name="Kuo A."/>
            <person name="Abedin M."/>
            <person name="Chapman J."/>
            <person name="Fairclough S."/>
            <person name="Hellsten U."/>
            <person name="Isogai Y."/>
            <person name="Letunic I."/>
            <person name="Marr M."/>
            <person name="Pincus D."/>
            <person name="Putnam N."/>
            <person name="Rokas A."/>
            <person name="Wright K.J."/>
            <person name="Zuzow R."/>
            <person name="Dirks W."/>
            <person name="Good M."/>
            <person name="Goodstein D."/>
            <person name="Lemons D."/>
            <person name="Li W."/>
            <person name="Lyons J.B."/>
            <person name="Morris A."/>
            <person name="Nichols S."/>
            <person name="Richter D.J."/>
            <person name="Salamov A."/>
            <person name="Bork P."/>
            <person name="Lim W.A."/>
            <person name="Manning G."/>
            <person name="Miller W.T."/>
            <person name="McGinnis W."/>
            <person name="Shapiro H."/>
            <person name="Tjian R."/>
            <person name="Grigoriev I.V."/>
            <person name="Rokhsar D."/>
        </authorList>
    </citation>
    <scope>NUCLEOTIDE SEQUENCE [LARGE SCALE GENOMIC DNA]</scope>
    <source>
        <strain evidence="11">MX1 / ATCC 50154</strain>
    </source>
</reference>
<dbReference type="PANTHER" id="PTHR13929:SF0">
    <property type="entry name" value="UBIA PRENYLTRANSFERASE DOMAIN-CONTAINING PROTEIN 1"/>
    <property type="match status" value="1"/>
</dbReference>
<feature type="region of interest" description="Disordered" evidence="8">
    <location>
        <begin position="1"/>
        <end position="32"/>
    </location>
</feature>
<feature type="transmembrane region" description="Helical" evidence="9">
    <location>
        <begin position="180"/>
        <end position="200"/>
    </location>
</feature>
<evidence type="ECO:0008006" key="12">
    <source>
        <dbReference type="Google" id="ProtNLM"/>
    </source>
</evidence>
<dbReference type="GO" id="GO:0016020">
    <property type="term" value="C:membrane"/>
    <property type="evidence" value="ECO:0007669"/>
    <property type="project" value="UniProtKB-SubCell"/>
</dbReference>
<evidence type="ECO:0000256" key="7">
    <source>
        <dbReference type="ARBA" id="ARBA00023136"/>
    </source>
</evidence>
<accession>A9UUR9</accession>
<dbReference type="InterPro" id="IPR044878">
    <property type="entry name" value="UbiA_sf"/>
</dbReference>
<dbReference type="InParanoid" id="A9UUR9"/>
<keyword evidence="6 9" id="KW-1133">Transmembrane helix</keyword>
<feature type="transmembrane region" description="Helical" evidence="9">
    <location>
        <begin position="346"/>
        <end position="364"/>
    </location>
</feature>
<dbReference type="EMBL" id="CH991546">
    <property type="protein sequence ID" value="EDQ90769.1"/>
    <property type="molecule type" value="Genomic_DNA"/>
</dbReference>
<evidence type="ECO:0000313" key="11">
    <source>
        <dbReference type="Proteomes" id="UP000001357"/>
    </source>
</evidence>
<dbReference type="Pfam" id="PF01040">
    <property type="entry name" value="UbiA"/>
    <property type="match status" value="1"/>
</dbReference>
<evidence type="ECO:0000256" key="3">
    <source>
        <dbReference type="ARBA" id="ARBA00022428"/>
    </source>
</evidence>
<comment type="pathway">
    <text evidence="2">Quinol/quinone metabolism; menaquinone biosynthesis.</text>
</comment>
<dbReference type="OMA" id="IMNIPDR"/>
<dbReference type="GO" id="GO:0006744">
    <property type="term" value="P:ubiquinone biosynthetic process"/>
    <property type="evidence" value="ECO:0000318"/>
    <property type="project" value="GO_Central"/>
</dbReference>
<keyword evidence="11" id="KW-1185">Reference proteome</keyword>
<evidence type="ECO:0000256" key="4">
    <source>
        <dbReference type="ARBA" id="ARBA00022679"/>
    </source>
</evidence>
<keyword evidence="7 9" id="KW-0472">Membrane</keyword>
<dbReference type="RefSeq" id="XP_001744066.1">
    <property type="nucleotide sequence ID" value="XM_001744014.1"/>
</dbReference>
<organism evidence="10 11">
    <name type="scientific">Monosiga brevicollis</name>
    <name type="common">Choanoflagellate</name>
    <dbReference type="NCBI Taxonomy" id="81824"/>
    <lineage>
        <taxon>Eukaryota</taxon>
        <taxon>Choanoflagellata</taxon>
        <taxon>Craspedida</taxon>
        <taxon>Salpingoecidae</taxon>
        <taxon>Monosiga</taxon>
    </lineage>
</organism>
<evidence type="ECO:0000313" key="10">
    <source>
        <dbReference type="EMBL" id="EDQ90769.1"/>
    </source>
</evidence>
<dbReference type="GO" id="GO:0004659">
    <property type="term" value="F:prenyltransferase activity"/>
    <property type="evidence" value="ECO:0000318"/>
    <property type="project" value="GO_Central"/>
</dbReference>
<keyword evidence="5 9" id="KW-0812">Transmembrane</keyword>
<evidence type="ECO:0000256" key="5">
    <source>
        <dbReference type="ARBA" id="ARBA00022692"/>
    </source>
</evidence>
<proteinExistence type="predicted"/>
<dbReference type="PANTHER" id="PTHR13929">
    <property type="entry name" value="1,4-DIHYDROXY-2-NAPHTHOATE OCTAPRENYLTRANSFERASE"/>
    <property type="match status" value="1"/>
</dbReference>
<evidence type="ECO:0000256" key="2">
    <source>
        <dbReference type="ARBA" id="ARBA00004863"/>
    </source>
</evidence>
<gene>
    <name evidence="10" type="ORF">MONBRDRAFT_31623</name>
</gene>
<keyword evidence="4" id="KW-0808">Transferase</keyword>
<dbReference type="GO" id="GO:0042371">
    <property type="term" value="P:vitamin K biosynthetic process"/>
    <property type="evidence" value="ECO:0000318"/>
    <property type="project" value="GO_Central"/>
</dbReference>
<comment type="subcellular location">
    <subcellularLocation>
        <location evidence="1">Membrane</location>
        <topology evidence="1">Multi-pass membrane protein</topology>
    </subcellularLocation>
</comment>
<feature type="transmembrane region" description="Helical" evidence="9">
    <location>
        <begin position="129"/>
        <end position="153"/>
    </location>
</feature>
<dbReference type="Proteomes" id="UP000001357">
    <property type="component" value="Unassembled WGS sequence"/>
</dbReference>
<dbReference type="InterPro" id="IPR026046">
    <property type="entry name" value="UBIAD1"/>
</dbReference>